<organism evidence="1 2">
    <name type="scientific">Dreissena polymorpha</name>
    <name type="common">Zebra mussel</name>
    <name type="synonym">Mytilus polymorpha</name>
    <dbReference type="NCBI Taxonomy" id="45954"/>
    <lineage>
        <taxon>Eukaryota</taxon>
        <taxon>Metazoa</taxon>
        <taxon>Spiralia</taxon>
        <taxon>Lophotrochozoa</taxon>
        <taxon>Mollusca</taxon>
        <taxon>Bivalvia</taxon>
        <taxon>Autobranchia</taxon>
        <taxon>Heteroconchia</taxon>
        <taxon>Euheterodonta</taxon>
        <taxon>Imparidentia</taxon>
        <taxon>Neoheterodontei</taxon>
        <taxon>Myida</taxon>
        <taxon>Dreissenoidea</taxon>
        <taxon>Dreissenidae</taxon>
        <taxon>Dreissena</taxon>
    </lineage>
</organism>
<keyword evidence="2" id="KW-1185">Reference proteome</keyword>
<accession>A0A9D4BT72</accession>
<reference evidence="1" key="1">
    <citation type="journal article" date="2019" name="bioRxiv">
        <title>The Genome of the Zebra Mussel, Dreissena polymorpha: A Resource for Invasive Species Research.</title>
        <authorList>
            <person name="McCartney M.A."/>
            <person name="Auch B."/>
            <person name="Kono T."/>
            <person name="Mallez S."/>
            <person name="Zhang Y."/>
            <person name="Obille A."/>
            <person name="Becker A."/>
            <person name="Abrahante J.E."/>
            <person name="Garbe J."/>
            <person name="Badalamenti J.P."/>
            <person name="Herman A."/>
            <person name="Mangelson H."/>
            <person name="Liachko I."/>
            <person name="Sullivan S."/>
            <person name="Sone E.D."/>
            <person name="Koren S."/>
            <person name="Silverstein K.A.T."/>
            <person name="Beckman K.B."/>
            <person name="Gohl D.M."/>
        </authorList>
    </citation>
    <scope>NUCLEOTIDE SEQUENCE</scope>
    <source>
        <strain evidence="1">Duluth1</strain>
        <tissue evidence="1">Whole animal</tissue>
    </source>
</reference>
<evidence type="ECO:0000313" key="2">
    <source>
        <dbReference type="Proteomes" id="UP000828390"/>
    </source>
</evidence>
<proteinExistence type="predicted"/>
<dbReference type="AlphaFoldDB" id="A0A9D4BT72"/>
<dbReference type="Proteomes" id="UP000828390">
    <property type="component" value="Unassembled WGS sequence"/>
</dbReference>
<name>A0A9D4BT72_DREPO</name>
<dbReference type="EMBL" id="JAIWYP010000014">
    <property type="protein sequence ID" value="KAH3708500.1"/>
    <property type="molecule type" value="Genomic_DNA"/>
</dbReference>
<reference evidence="1" key="2">
    <citation type="submission" date="2020-11" db="EMBL/GenBank/DDBJ databases">
        <authorList>
            <person name="McCartney M.A."/>
            <person name="Auch B."/>
            <person name="Kono T."/>
            <person name="Mallez S."/>
            <person name="Becker A."/>
            <person name="Gohl D.M."/>
            <person name="Silverstein K.A.T."/>
            <person name="Koren S."/>
            <person name="Bechman K.B."/>
            <person name="Herman A."/>
            <person name="Abrahante J.E."/>
            <person name="Garbe J."/>
        </authorList>
    </citation>
    <scope>NUCLEOTIDE SEQUENCE</scope>
    <source>
        <strain evidence="1">Duluth1</strain>
        <tissue evidence="1">Whole animal</tissue>
    </source>
</reference>
<gene>
    <name evidence="1" type="ORF">DPMN_067952</name>
</gene>
<evidence type="ECO:0000313" key="1">
    <source>
        <dbReference type="EMBL" id="KAH3708500.1"/>
    </source>
</evidence>
<protein>
    <submittedName>
        <fullName evidence="1">Uncharacterized protein</fullName>
    </submittedName>
</protein>
<sequence length="104" mass="12236">MIPTDKCVNCNEYVAIAYQDAWYPGMVVDVKDKEHFLVTFMTPTRTLGQYKWPLREDIQTVQKKFLISVGFVPDCLNSGRLWNVKEAQTIDNIYKKYSLIYFKD</sequence>
<comment type="caution">
    <text evidence="1">The sequence shown here is derived from an EMBL/GenBank/DDBJ whole genome shotgun (WGS) entry which is preliminary data.</text>
</comment>